<dbReference type="RefSeq" id="WP_307905494.1">
    <property type="nucleotide sequence ID" value="NZ_AP027060.1"/>
</dbReference>
<keyword evidence="1" id="KW-0547">Nucleotide-binding</keyword>
<dbReference type="PROSITE" id="PS51194">
    <property type="entry name" value="HELICASE_CTER"/>
    <property type="match status" value="1"/>
</dbReference>
<dbReference type="InterPro" id="IPR014014">
    <property type="entry name" value="RNA_helicase_DEAD_Q_motif"/>
</dbReference>
<sequence length="444" mass="50998">MNKFKELGVSDTLVDILISNGIKKPTPIQEETITLIHDGMDIIAEAETGTGKTLAFLLPIFDKMNENSQNIQTLIVTPTRELAIQITQEAEKLNVNNKFNILAAYGGRDINVQMNKLNKSVDLIIATPGRLIDHLKRKTVNLSKINTLIIDEADLILHMGFKNEIEFIVNASAKERQTLCFSATISSQVKKLAYKITKEPQIVMIEKREVLLKNIDQYLIETTDRRKQDALCQMLNKENPFLAIIFCRTKLRVDKLEDELYKRGYNCQKLHSDIPQSKREKIMKSFKNAEIQYLVATDVASRGIDITGVTHVYNYDIPENGEGYIHRIGRTGRAGKNGKTYLFVTPKDKELLKIIERDIKMEIPKMELEHIPDVKAENSLPKLKYNKRINVNTKNFFEDRNGKNVKENKNSRDKTNKKKKIINKNRKNSNKSKKSIIDSKKRKK</sequence>
<protein>
    <submittedName>
        <fullName evidence="11">DEAD/DEAH box helicase</fullName>
    </submittedName>
</protein>
<dbReference type="InterPro" id="IPR011545">
    <property type="entry name" value="DEAD/DEAH_box_helicase_dom"/>
</dbReference>
<evidence type="ECO:0000256" key="3">
    <source>
        <dbReference type="ARBA" id="ARBA00022806"/>
    </source>
</evidence>
<dbReference type="InterPro" id="IPR027417">
    <property type="entry name" value="P-loop_NTPase"/>
</dbReference>
<feature type="domain" description="Helicase C-terminal" evidence="9">
    <location>
        <begin position="214"/>
        <end position="379"/>
    </location>
</feature>
<dbReference type="AlphaFoldDB" id="A0AAU9DW64"/>
<dbReference type="InterPro" id="IPR044742">
    <property type="entry name" value="DEAD/DEAH_RhlB"/>
</dbReference>
<dbReference type="GO" id="GO:0003676">
    <property type="term" value="F:nucleic acid binding"/>
    <property type="evidence" value="ECO:0007669"/>
    <property type="project" value="InterPro"/>
</dbReference>
<dbReference type="GO" id="GO:0003724">
    <property type="term" value="F:RNA helicase activity"/>
    <property type="evidence" value="ECO:0007669"/>
    <property type="project" value="InterPro"/>
</dbReference>
<feature type="domain" description="DEAD-box RNA helicase Q" evidence="10">
    <location>
        <begin position="2"/>
        <end position="30"/>
    </location>
</feature>
<reference evidence="11 12" key="1">
    <citation type="submission" date="2022-11" db="EMBL/GenBank/DDBJ databases">
        <title>Haliovirga abyssi gen. nov., sp. nov., a mesophilic fermentative bacterium isolated from the Iheya North hydrothermal field and the proposal of Haliovirgaceae fam. nov.</title>
        <authorList>
            <person name="Miyazaki U."/>
            <person name="Tame A."/>
            <person name="Miyazaki J."/>
            <person name="Takai K."/>
            <person name="Sawayama S."/>
            <person name="Kitajima M."/>
            <person name="Okamoto A."/>
            <person name="Nakagawa S."/>
        </authorList>
    </citation>
    <scope>NUCLEOTIDE SEQUENCE [LARGE SCALE GENOMIC DNA]</scope>
    <source>
        <strain evidence="11 12">IC12</strain>
        <plasmid evidence="11 12">pHIC</plasmid>
    </source>
</reference>
<dbReference type="Pfam" id="PF00270">
    <property type="entry name" value="DEAD"/>
    <property type="match status" value="1"/>
</dbReference>
<dbReference type="InterPro" id="IPR001650">
    <property type="entry name" value="Helicase_C-like"/>
</dbReference>
<dbReference type="Gene3D" id="3.40.50.300">
    <property type="entry name" value="P-loop containing nucleotide triphosphate hydrolases"/>
    <property type="match status" value="2"/>
</dbReference>
<comment type="similarity">
    <text evidence="5">Belongs to the DEAD box helicase family.</text>
</comment>
<dbReference type="InterPro" id="IPR014001">
    <property type="entry name" value="Helicase_ATP-bd"/>
</dbReference>
<keyword evidence="11" id="KW-0614">Plasmid</keyword>
<feature type="domain" description="Helicase ATP-binding" evidence="8">
    <location>
        <begin position="33"/>
        <end position="203"/>
    </location>
</feature>
<evidence type="ECO:0000256" key="6">
    <source>
        <dbReference type="PROSITE-ProRule" id="PRU00552"/>
    </source>
</evidence>
<feature type="compositionally biased region" description="Basic and acidic residues" evidence="7">
    <location>
        <begin position="435"/>
        <end position="444"/>
    </location>
</feature>
<feature type="compositionally biased region" description="Basic and acidic residues" evidence="7">
    <location>
        <begin position="400"/>
        <end position="414"/>
    </location>
</feature>
<gene>
    <name evidence="11" type="ORF">HLVA_21930</name>
</gene>
<dbReference type="SMART" id="SM00490">
    <property type="entry name" value="HELICc"/>
    <property type="match status" value="1"/>
</dbReference>
<feature type="short sequence motif" description="Q motif" evidence="6">
    <location>
        <begin position="2"/>
        <end position="30"/>
    </location>
</feature>
<evidence type="ECO:0000256" key="4">
    <source>
        <dbReference type="ARBA" id="ARBA00022840"/>
    </source>
</evidence>
<evidence type="ECO:0000259" key="10">
    <source>
        <dbReference type="PROSITE" id="PS51195"/>
    </source>
</evidence>
<evidence type="ECO:0000256" key="2">
    <source>
        <dbReference type="ARBA" id="ARBA00022801"/>
    </source>
</evidence>
<proteinExistence type="inferred from homology"/>
<feature type="compositionally biased region" description="Basic residues" evidence="7">
    <location>
        <begin position="415"/>
        <end position="434"/>
    </location>
</feature>
<dbReference type="GO" id="GO:0005524">
    <property type="term" value="F:ATP binding"/>
    <property type="evidence" value="ECO:0007669"/>
    <property type="project" value="UniProtKB-KW"/>
</dbReference>
<dbReference type="CDD" id="cd18787">
    <property type="entry name" value="SF2_C_DEAD"/>
    <property type="match status" value="1"/>
</dbReference>
<dbReference type="PANTHER" id="PTHR47959">
    <property type="entry name" value="ATP-DEPENDENT RNA HELICASE RHLE-RELATED"/>
    <property type="match status" value="1"/>
</dbReference>
<dbReference type="GO" id="GO:0016787">
    <property type="term" value="F:hydrolase activity"/>
    <property type="evidence" value="ECO:0007669"/>
    <property type="project" value="UniProtKB-KW"/>
</dbReference>
<evidence type="ECO:0000256" key="7">
    <source>
        <dbReference type="SAM" id="MobiDB-lite"/>
    </source>
</evidence>
<dbReference type="SUPFAM" id="SSF52540">
    <property type="entry name" value="P-loop containing nucleoside triphosphate hydrolases"/>
    <property type="match status" value="1"/>
</dbReference>
<dbReference type="PROSITE" id="PS51195">
    <property type="entry name" value="Q_MOTIF"/>
    <property type="match status" value="1"/>
</dbReference>
<dbReference type="GO" id="GO:0005829">
    <property type="term" value="C:cytosol"/>
    <property type="evidence" value="ECO:0007669"/>
    <property type="project" value="TreeGrafter"/>
</dbReference>
<accession>A0AAU9DW64</accession>
<dbReference type="PANTHER" id="PTHR47959:SF1">
    <property type="entry name" value="ATP-DEPENDENT RNA HELICASE DBPA"/>
    <property type="match status" value="1"/>
</dbReference>
<organism evidence="11 12">
    <name type="scientific">Haliovirga abyssi</name>
    <dbReference type="NCBI Taxonomy" id="2996794"/>
    <lineage>
        <taxon>Bacteria</taxon>
        <taxon>Fusobacteriati</taxon>
        <taxon>Fusobacteriota</taxon>
        <taxon>Fusobacteriia</taxon>
        <taxon>Fusobacteriales</taxon>
        <taxon>Haliovirgaceae</taxon>
        <taxon>Haliovirga</taxon>
    </lineage>
</organism>
<name>A0AAU9DW64_9FUSO</name>
<evidence type="ECO:0000259" key="8">
    <source>
        <dbReference type="PROSITE" id="PS51192"/>
    </source>
</evidence>
<keyword evidence="4" id="KW-0067">ATP-binding</keyword>
<feature type="region of interest" description="Disordered" evidence="7">
    <location>
        <begin position="400"/>
        <end position="444"/>
    </location>
</feature>
<geneLocation type="plasmid" evidence="11 12">
    <name>pHIC</name>
</geneLocation>
<evidence type="ECO:0000313" key="11">
    <source>
        <dbReference type="EMBL" id="BDU51624.1"/>
    </source>
</evidence>
<keyword evidence="2" id="KW-0378">Hydrolase</keyword>
<dbReference type="KEGG" id="haby:HLVA_21930"/>
<evidence type="ECO:0000259" key="9">
    <source>
        <dbReference type="PROSITE" id="PS51194"/>
    </source>
</evidence>
<evidence type="ECO:0000256" key="5">
    <source>
        <dbReference type="ARBA" id="ARBA00038437"/>
    </source>
</evidence>
<dbReference type="PROSITE" id="PS51192">
    <property type="entry name" value="HELICASE_ATP_BIND_1"/>
    <property type="match status" value="1"/>
</dbReference>
<dbReference type="Proteomes" id="UP001321582">
    <property type="component" value="Plasmid pHIC"/>
</dbReference>
<dbReference type="InterPro" id="IPR050079">
    <property type="entry name" value="DEAD_box_RNA_helicase"/>
</dbReference>
<dbReference type="Pfam" id="PF00271">
    <property type="entry name" value="Helicase_C"/>
    <property type="match status" value="1"/>
</dbReference>
<keyword evidence="3 11" id="KW-0347">Helicase</keyword>
<evidence type="ECO:0000313" key="12">
    <source>
        <dbReference type="Proteomes" id="UP001321582"/>
    </source>
</evidence>
<dbReference type="SMART" id="SM00487">
    <property type="entry name" value="DEXDc"/>
    <property type="match status" value="1"/>
</dbReference>
<evidence type="ECO:0000256" key="1">
    <source>
        <dbReference type="ARBA" id="ARBA00022741"/>
    </source>
</evidence>
<dbReference type="EMBL" id="AP027060">
    <property type="protein sequence ID" value="BDU51624.1"/>
    <property type="molecule type" value="Genomic_DNA"/>
</dbReference>
<keyword evidence="12" id="KW-1185">Reference proteome</keyword>
<dbReference type="CDD" id="cd00268">
    <property type="entry name" value="DEADc"/>
    <property type="match status" value="1"/>
</dbReference>